<dbReference type="SUPFAM" id="SSF159894">
    <property type="entry name" value="YgaC/TfoX-N like"/>
    <property type="match status" value="1"/>
</dbReference>
<dbReference type="PANTHER" id="PTHR36121:SF1">
    <property type="entry name" value="PROTEIN SXY"/>
    <property type="match status" value="1"/>
</dbReference>
<accession>A0A832H4D2</accession>
<dbReference type="Pfam" id="PF04993">
    <property type="entry name" value="TfoX_N"/>
    <property type="match status" value="1"/>
</dbReference>
<gene>
    <name evidence="2" type="ORF">ENR47_13050</name>
</gene>
<organism evidence="2">
    <name type="scientific">Oscillatoriales cyanobacterium SpSt-402</name>
    <dbReference type="NCBI Taxonomy" id="2282168"/>
    <lineage>
        <taxon>Bacteria</taxon>
        <taxon>Bacillati</taxon>
        <taxon>Cyanobacteriota</taxon>
        <taxon>Cyanophyceae</taxon>
        <taxon>Oscillatoriophycideae</taxon>
        <taxon>Oscillatoriales</taxon>
    </lineage>
</organism>
<comment type="caution">
    <text evidence="2">The sequence shown here is derived from an EMBL/GenBank/DDBJ whole genome shotgun (WGS) entry which is preliminary data.</text>
</comment>
<proteinExistence type="predicted"/>
<dbReference type="PANTHER" id="PTHR36121">
    <property type="entry name" value="PROTEIN SXY"/>
    <property type="match status" value="1"/>
</dbReference>
<dbReference type="EMBL" id="DSRD01000812">
    <property type="protein sequence ID" value="HGW95186.1"/>
    <property type="molecule type" value="Genomic_DNA"/>
</dbReference>
<dbReference type="InterPro" id="IPR007076">
    <property type="entry name" value="TfoX_N"/>
</dbReference>
<sequence>MSSKAFCELVVNQLNHVAPVTARAMFGGYGLYINGIMFALIANDTLYFKVDDSNREDFVALGMQPFMYEGKHKPIQMSYYQLPDEVYNHPAQLMIWVEKAHAVARQAKAKQKSKKSYSNRYK</sequence>
<name>A0A832H4D2_9CYAN</name>
<evidence type="ECO:0000259" key="1">
    <source>
        <dbReference type="Pfam" id="PF04993"/>
    </source>
</evidence>
<reference evidence="2" key="1">
    <citation type="journal article" date="2020" name="mSystems">
        <title>Genome- and Community-Level Interaction Insights into Carbon Utilization and Element Cycling Functions of Hydrothermarchaeota in Hydrothermal Sediment.</title>
        <authorList>
            <person name="Zhou Z."/>
            <person name="Liu Y."/>
            <person name="Xu W."/>
            <person name="Pan J."/>
            <person name="Luo Z.H."/>
            <person name="Li M."/>
        </authorList>
    </citation>
    <scope>NUCLEOTIDE SEQUENCE [LARGE SCALE GENOMIC DNA]</scope>
    <source>
        <strain evidence="2">SpSt-402</strain>
    </source>
</reference>
<protein>
    <submittedName>
        <fullName evidence="2">TfoX family protein</fullName>
    </submittedName>
</protein>
<dbReference type="Gene3D" id="3.30.1460.30">
    <property type="entry name" value="YgaC/TfoX-N like chaperone"/>
    <property type="match status" value="1"/>
</dbReference>
<dbReference type="InterPro" id="IPR047525">
    <property type="entry name" value="TfoX-like"/>
</dbReference>
<feature type="domain" description="TfoX N-terminal" evidence="1">
    <location>
        <begin position="13"/>
        <end position="103"/>
    </location>
</feature>
<dbReference type="AlphaFoldDB" id="A0A832H4D2"/>
<evidence type="ECO:0000313" key="2">
    <source>
        <dbReference type="EMBL" id="HGW95186.1"/>
    </source>
</evidence>